<proteinExistence type="predicted"/>
<dbReference type="KEGG" id="lbc:LACBIDRAFT_299953"/>
<keyword evidence="1" id="KW-1133">Transmembrane helix</keyword>
<feature type="transmembrane region" description="Helical" evidence="1">
    <location>
        <begin position="57"/>
        <end position="75"/>
    </location>
</feature>
<keyword evidence="3" id="KW-1185">Reference proteome</keyword>
<dbReference type="EMBL" id="DS547108">
    <property type="protein sequence ID" value="EDR06500.1"/>
    <property type="molecule type" value="Genomic_DNA"/>
</dbReference>
<gene>
    <name evidence="2" type="ORF">LACBIDRAFT_299953</name>
</gene>
<reference evidence="2 3" key="1">
    <citation type="journal article" date="2008" name="Nature">
        <title>The genome of Laccaria bicolor provides insights into mycorrhizal symbiosis.</title>
        <authorList>
            <person name="Martin F."/>
            <person name="Aerts A."/>
            <person name="Ahren D."/>
            <person name="Brun A."/>
            <person name="Danchin E.G.J."/>
            <person name="Duchaussoy F."/>
            <person name="Gibon J."/>
            <person name="Kohler A."/>
            <person name="Lindquist E."/>
            <person name="Pereda V."/>
            <person name="Salamov A."/>
            <person name="Shapiro H.J."/>
            <person name="Wuyts J."/>
            <person name="Blaudez D."/>
            <person name="Buee M."/>
            <person name="Brokstein P."/>
            <person name="Canbaeck B."/>
            <person name="Cohen D."/>
            <person name="Courty P.E."/>
            <person name="Coutinho P.M."/>
            <person name="Delaruelle C."/>
            <person name="Detter J.C."/>
            <person name="Deveau A."/>
            <person name="DiFazio S."/>
            <person name="Duplessis S."/>
            <person name="Fraissinet-Tachet L."/>
            <person name="Lucic E."/>
            <person name="Frey-Klett P."/>
            <person name="Fourrey C."/>
            <person name="Feussner I."/>
            <person name="Gay G."/>
            <person name="Grimwood J."/>
            <person name="Hoegger P.J."/>
            <person name="Jain P."/>
            <person name="Kilaru S."/>
            <person name="Labbe J."/>
            <person name="Lin Y.C."/>
            <person name="Legue V."/>
            <person name="Le Tacon F."/>
            <person name="Marmeisse R."/>
            <person name="Melayah D."/>
            <person name="Montanini B."/>
            <person name="Muratet M."/>
            <person name="Nehls U."/>
            <person name="Niculita-Hirzel H."/>
            <person name="Oudot-Le Secq M.P."/>
            <person name="Peter M."/>
            <person name="Quesneville H."/>
            <person name="Rajashekar B."/>
            <person name="Reich M."/>
            <person name="Rouhier N."/>
            <person name="Schmutz J."/>
            <person name="Yin T."/>
            <person name="Chalot M."/>
            <person name="Henrissat B."/>
            <person name="Kuees U."/>
            <person name="Lucas S."/>
            <person name="Van de Peer Y."/>
            <person name="Podila G.K."/>
            <person name="Polle A."/>
            <person name="Pukkila P.J."/>
            <person name="Richardson P.M."/>
            <person name="Rouze P."/>
            <person name="Sanders I.R."/>
            <person name="Stajich J.E."/>
            <person name="Tunlid A."/>
            <person name="Tuskan G."/>
            <person name="Grigoriev I.V."/>
        </authorList>
    </citation>
    <scope>NUCLEOTIDE SEQUENCE [LARGE SCALE GENOMIC DNA]</scope>
    <source>
        <strain evidence="3">S238N-H82 / ATCC MYA-4686</strain>
    </source>
</reference>
<name>B0DFQ6_LACBS</name>
<dbReference type="GeneID" id="6078375"/>
<feature type="transmembrane region" description="Helical" evidence="1">
    <location>
        <begin position="87"/>
        <end position="105"/>
    </location>
</feature>
<evidence type="ECO:0000256" key="1">
    <source>
        <dbReference type="SAM" id="Phobius"/>
    </source>
</evidence>
<keyword evidence="1" id="KW-0472">Membrane</keyword>
<dbReference type="HOGENOM" id="CLU_1551292_0_0_1"/>
<protein>
    <submittedName>
        <fullName evidence="2">Predicted protein</fullName>
    </submittedName>
</protein>
<dbReference type="InParanoid" id="B0DFQ6"/>
<dbReference type="AlphaFoldDB" id="B0DFQ6"/>
<keyword evidence="1" id="KW-0812">Transmembrane</keyword>
<dbReference type="OrthoDB" id="10547813at2759"/>
<evidence type="ECO:0000313" key="3">
    <source>
        <dbReference type="Proteomes" id="UP000001194"/>
    </source>
</evidence>
<accession>B0DFQ6</accession>
<dbReference type="Proteomes" id="UP000001194">
    <property type="component" value="Unassembled WGS sequence"/>
</dbReference>
<organism evidence="3">
    <name type="scientific">Laccaria bicolor (strain S238N-H82 / ATCC MYA-4686)</name>
    <name type="common">Bicoloured deceiver</name>
    <name type="synonym">Laccaria laccata var. bicolor</name>
    <dbReference type="NCBI Taxonomy" id="486041"/>
    <lineage>
        <taxon>Eukaryota</taxon>
        <taxon>Fungi</taxon>
        <taxon>Dikarya</taxon>
        <taxon>Basidiomycota</taxon>
        <taxon>Agaricomycotina</taxon>
        <taxon>Agaricomycetes</taxon>
        <taxon>Agaricomycetidae</taxon>
        <taxon>Agaricales</taxon>
        <taxon>Agaricineae</taxon>
        <taxon>Hydnangiaceae</taxon>
        <taxon>Laccaria</taxon>
    </lineage>
</organism>
<sequence length="192" mass="21321">MTNAREGSGRRAWNRVAFTDWLRNSSHPLFYSIGNQCLKTPLQHYPTTAMTPATSTLLRMPLTLFVLLFPHPAWADSESGGSISLPLWGYIIIVIYRIYGFLERVHRSFARLLKKDANKNQGTIPVHLPPHLQVLPPPPVHSYAESIADYQSSLSSISYASRSDLEASSTPSLERTVSSASNDGVFIAINPL</sequence>
<evidence type="ECO:0000313" key="2">
    <source>
        <dbReference type="EMBL" id="EDR06500.1"/>
    </source>
</evidence>
<dbReference type="RefSeq" id="XP_001882872.1">
    <property type="nucleotide sequence ID" value="XM_001882837.1"/>
</dbReference>